<dbReference type="Proteomes" id="UP000239477">
    <property type="component" value="Chromosome"/>
</dbReference>
<evidence type="ECO:0008006" key="4">
    <source>
        <dbReference type="Google" id="ProtNLM"/>
    </source>
</evidence>
<dbReference type="Pfam" id="PF11876">
    <property type="entry name" value="TsiV"/>
    <property type="match status" value="1"/>
</dbReference>
<dbReference type="InterPro" id="IPR021815">
    <property type="entry name" value="TsiV"/>
</dbReference>
<accession>A0A2S0IDK9</accession>
<reference evidence="2 3" key="1">
    <citation type="submission" date="2017-09" db="EMBL/GenBank/DDBJ databases">
        <title>Genomic, metabolic, and phenotypic characteristics of bacterial isolates from the natural microbiome of the model nematode Caenorhabditis elegans.</title>
        <authorList>
            <person name="Zimmermann J."/>
            <person name="Obeng N."/>
            <person name="Yang W."/>
            <person name="Obeng O."/>
            <person name="Kissoyan K."/>
            <person name="Pees B."/>
            <person name="Dirksen P."/>
            <person name="Hoppner M."/>
            <person name="Franke A."/>
            <person name="Rosenstiel P."/>
            <person name="Leippe M."/>
            <person name="Dierking K."/>
            <person name="Kaleta C."/>
            <person name="Schulenburg H."/>
        </authorList>
    </citation>
    <scope>NUCLEOTIDE SEQUENCE [LARGE SCALE GENOMIC DNA]</scope>
    <source>
        <strain evidence="2 3">MYb73</strain>
    </source>
</reference>
<keyword evidence="3" id="KW-1185">Reference proteome</keyword>
<name>A0A2S0IDK9_9BURK</name>
<dbReference type="EMBL" id="CP023270">
    <property type="protein sequence ID" value="AVJ30122.1"/>
    <property type="molecule type" value="Genomic_DNA"/>
</dbReference>
<gene>
    <name evidence="2" type="ORF">CLM73_25165</name>
</gene>
<evidence type="ECO:0000313" key="3">
    <source>
        <dbReference type="Proteomes" id="UP000239477"/>
    </source>
</evidence>
<dbReference type="AlphaFoldDB" id="A0A2S0IDK9"/>
<protein>
    <recommendedName>
        <fullName evidence="4">DUF3396 domain-containing protein</fullName>
    </recommendedName>
</protein>
<sequence>MGGLSGVGGQPTPSAAHGTAVPVLARRTRDQTMTDFFSEFDAERWYFTFMDEDDHTLPVQQVGIVAIFQLMDAYQPDRRKGIAEAFSLFHDLYGDKLKGGYREDKRMIVRPFSKMSFEDYRDHIVDTSPMRVVEFDCMSRLSLGHVSDYSFSVYSPAGWFEQIHKTFTTVRIYLPIEEIRGEGRDRFESMLLKCCSLLRPLHGAAGLGIQECHNWEDYQTMEYETAWAYRGVDVCIPTGNEAWRDGYSNLNWYTFLAHHWIATLGTPEELKAKLSDERIALLPYKWGTAIRAGEWPALGKAETDPKPELYVKVNNAIRSLRVQDIGSLHYGSIAGEVRFNPLTSNLWLRRFDTPQEIKAVIDESGNVKADERHFLRMPSGTPCPWPGIWICEEEPSQGRKTFMHNELLPDVNGQVVTWRLVKAL</sequence>
<evidence type="ECO:0000313" key="2">
    <source>
        <dbReference type="EMBL" id="AVJ30122.1"/>
    </source>
</evidence>
<proteinExistence type="predicted"/>
<feature type="region of interest" description="Disordered" evidence="1">
    <location>
        <begin position="1"/>
        <end position="20"/>
    </location>
</feature>
<evidence type="ECO:0000256" key="1">
    <source>
        <dbReference type="SAM" id="MobiDB-lite"/>
    </source>
</evidence>
<organism evidence="2 3">
    <name type="scientific">Achromobacter spanius</name>
    <dbReference type="NCBI Taxonomy" id="217203"/>
    <lineage>
        <taxon>Bacteria</taxon>
        <taxon>Pseudomonadati</taxon>
        <taxon>Pseudomonadota</taxon>
        <taxon>Betaproteobacteria</taxon>
        <taxon>Burkholderiales</taxon>
        <taxon>Alcaligenaceae</taxon>
        <taxon>Achromobacter</taxon>
    </lineage>
</organism>